<name>A0AAD8UIL0_GLOAC</name>
<proteinExistence type="predicted"/>
<organism evidence="1 2">
    <name type="scientific">Glomerella acutata</name>
    <name type="common">Colletotrichum acutatum</name>
    <dbReference type="NCBI Taxonomy" id="27357"/>
    <lineage>
        <taxon>Eukaryota</taxon>
        <taxon>Fungi</taxon>
        <taxon>Dikarya</taxon>
        <taxon>Ascomycota</taxon>
        <taxon>Pezizomycotina</taxon>
        <taxon>Sordariomycetes</taxon>
        <taxon>Hypocreomycetidae</taxon>
        <taxon>Glomerellales</taxon>
        <taxon>Glomerellaceae</taxon>
        <taxon>Colletotrichum</taxon>
        <taxon>Colletotrichum acutatum species complex</taxon>
    </lineage>
</organism>
<sequence>MPPSFSMNRFPYCSPQSTATSPLARVACPLVPLSHSTSPLLRLLSYPGTPGNPLSSTAVKKCGV</sequence>
<dbReference type="RefSeq" id="XP_060365022.1">
    <property type="nucleotide sequence ID" value="XM_060508250.1"/>
</dbReference>
<reference evidence="1" key="1">
    <citation type="submission" date="2021-12" db="EMBL/GenBank/DDBJ databases">
        <title>Comparative genomics, transcriptomics and evolutionary studies reveal genomic signatures of adaptation to plant cell wall in hemibiotrophic fungi.</title>
        <authorList>
            <consortium name="DOE Joint Genome Institute"/>
            <person name="Baroncelli R."/>
            <person name="Diaz J.F."/>
            <person name="Benocci T."/>
            <person name="Peng M."/>
            <person name="Battaglia E."/>
            <person name="Haridas S."/>
            <person name="Andreopoulos W."/>
            <person name="Labutti K."/>
            <person name="Pangilinan J."/>
            <person name="Floch G.L."/>
            <person name="Makela M.R."/>
            <person name="Henrissat B."/>
            <person name="Grigoriev I.V."/>
            <person name="Crouch J.A."/>
            <person name="De Vries R.P."/>
            <person name="Sukno S.A."/>
            <person name="Thon M.R."/>
        </authorList>
    </citation>
    <scope>NUCLEOTIDE SEQUENCE</scope>
    <source>
        <strain evidence="1">CBS 112980</strain>
    </source>
</reference>
<accession>A0AAD8UIL0</accession>
<comment type="caution">
    <text evidence="1">The sequence shown here is derived from an EMBL/GenBank/DDBJ whole genome shotgun (WGS) entry which is preliminary data.</text>
</comment>
<keyword evidence="2" id="KW-1185">Reference proteome</keyword>
<dbReference type="GeneID" id="85392149"/>
<evidence type="ECO:0000313" key="2">
    <source>
        <dbReference type="Proteomes" id="UP001244207"/>
    </source>
</evidence>
<evidence type="ECO:0000313" key="1">
    <source>
        <dbReference type="EMBL" id="KAK1724967.1"/>
    </source>
</evidence>
<dbReference type="AlphaFoldDB" id="A0AAD8UIL0"/>
<gene>
    <name evidence="1" type="ORF">BDZ83DRAFT_621289</name>
</gene>
<dbReference type="EMBL" id="JAHMHS010000046">
    <property type="protein sequence ID" value="KAK1724967.1"/>
    <property type="molecule type" value="Genomic_DNA"/>
</dbReference>
<dbReference type="Proteomes" id="UP001244207">
    <property type="component" value="Unassembled WGS sequence"/>
</dbReference>
<protein>
    <submittedName>
        <fullName evidence="1">Uncharacterized protein</fullName>
    </submittedName>
</protein>